<dbReference type="PANTHER" id="PTHR18964">
    <property type="entry name" value="ROK (REPRESSOR, ORF, KINASE) FAMILY"/>
    <property type="match status" value="1"/>
</dbReference>
<name>A0A9X1S7K1_9MICC</name>
<reference evidence="2" key="1">
    <citation type="submission" date="2021-10" db="EMBL/GenBank/DDBJ databases">
        <title>Novel species in genus Arthrobacter.</title>
        <authorList>
            <person name="Liu Y."/>
        </authorList>
    </citation>
    <scope>NUCLEOTIDE SEQUENCE</scope>
    <source>
        <strain evidence="2">Zg-Y809</strain>
    </source>
</reference>
<protein>
    <submittedName>
        <fullName evidence="2">ROK family protein</fullName>
    </submittedName>
</protein>
<dbReference type="Gene3D" id="3.30.420.40">
    <property type="match status" value="2"/>
</dbReference>
<proteinExistence type="inferred from homology"/>
<dbReference type="InterPro" id="IPR000600">
    <property type="entry name" value="ROK"/>
</dbReference>
<gene>
    <name evidence="2" type="ORF">LJ751_16240</name>
</gene>
<dbReference type="PANTHER" id="PTHR18964:SF149">
    <property type="entry name" value="BIFUNCTIONAL UDP-N-ACETYLGLUCOSAMINE 2-EPIMERASE_N-ACETYLMANNOSAMINE KINASE"/>
    <property type="match status" value="1"/>
</dbReference>
<organism evidence="2 3">
    <name type="scientific">Arthrobacter gengyunqii</name>
    <dbReference type="NCBI Taxonomy" id="2886940"/>
    <lineage>
        <taxon>Bacteria</taxon>
        <taxon>Bacillati</taxon>
        <taxon>Actinomycetota</taxon>
        <taxon>Actinomycetes</taxon>
        <taxon>Micrococcales</taxon>
        <taxon>Micrococcaceae</taxon>
        <taxon>Arthrobacter</taxon>
    </lineage>
</organism>
<sequence>MGVCSSAVLAFDVGGTYIKAGVVDDSGKVLEFCRVPTPVDKAKPAEAVLDRIAALARDFTLELPQVRIGAVGLIVPGIVDPATGTAVYSANLGWRDFPFAKETERRLGMPVAFGHDVSAAGDAELWVGGAKGFRDVVVVIIGTGIAAAVFCEGKRVTAGGYAGEIGQALVPAASGNGTAVLESIASAAAITHRYAVRSGNQVDGSREVLARARDGDATAKQVWNEALDALAFSIAQCVNIIGTEAFIIGGGLSQAGDELLAPLRDRVDNLLMCYRRPEILPAKLGQDAGFIGAALNARDLLVTTGVPS</sequence>
<comment type="caution">
    <text evidence="2">The sequence shown here is derived from an EMBL/GenBank/DDBJ whole genome shotgun (WGS) entry which is preliminary data.</text>
</comment>
<dbReference type="Proteomes" id="UP001139264">
    <property type="component" value="Unassembled WGS sequence"/>
</dbReference>
<dbReference type="AlphaFoldDB" id="A0A9X1S7K1"/>
<dbReference type="EMBL" id="JAJFZP010000015">
    <property type="protein sequence ID" value="MCC3270883.1"/>
    <property type="molecule type" value="Genomic_DNA"/>
</dbReference>
<comment type="similarity">
    <text evidence="1">Belongs to the ROK (NagC/XylR) family.</text>
</comment>
<evidence type="ECO:0000256" key="1">
    <source>
        <dbReference type="ARBA" id="ARBA00006479"/>
    </source>
</evidence>
<dbReference type="InterPro" id="IPR043129">
    <property type="entry name" value="ATPase_NBD"/>
</dbReference>
<dbReference type="Pfam" id="PF00480">
    <property type="entry name" value="ROK"/>
    <property type="match status" value="1"/>
</dbReference>
<evidence type="ECO:0000313" key="3">
    <source>
        <dbReference type="Proteomes" id="UP001139264"/>
    </source>
</evidence>
<evidence type="ECO:0000313" key="2">
    <source>
        <dbReference type="EMBL" id="MCC3270883.1"/>
    </source>
</evidence>
<dbReference type="SUPFAM" id="SSF53067">
    <property type="entry name" value="Actin-like ATPase domain"/>
    <property type="match status" value="1"/>
</dbReference>
<accession>A0A9X1S7K1</accession>